<feature type="domain" description="Neurotransmitter-gated ion-channel ligand-binding" evidence="6">
    <location>
        <begin position="27"/>
        <end position="241"/>
    </location>
</feature>
<dbReference type="PRINTS" id="PR00252">
    <property type="entry name" value="NRIONCHANNEL"/>
</dbReference>
<dbReference type="Pfam" id="PF02932">
    <property type="entry name" value="Neur_chan_memb"/>
    <property type="match status" value="1"/>
</dbReference>
<evidence type="ECO:0000259" key="6">
    <source>
        <dbReference type="Pfam" id="PF02931"/>
    </source>
</evidence>
<evidence type="ECO:0000256" key="4">
    <source>
        <dbReference type="ARBA" id="ARBA00023136"/>
    </source>
</evidence>
<dbReference type="GO" id="GO:0004888">
    <property type="term" value="F:transmembrane signaling receptor activity"/>
    <property type="evidence" value="ECO:0007669"/>
    <property type="project" value="InterPro"/>
</dbReference>
<dbReference type="InterPro" id="IPR036719">
    <property type="entry name" value="Neuro-gated_channel_TM_sf"/>
</dbReference>
<feature type="signal peptide" evidence="5">
    <location>
        <begin position="1"/>
        <end position="23"/>
    </location>
</feature>
<evidence type="ECO:0000256" key="1">
    <source>
        <dbReference type="ARBA" id="ARBA00004141"/>
    </source>
</evidence>
<dbReference type="Proteomes" id="UP000887566">
    <property type="component" value="Unplaced"/>
</dbReference>
<keyword evidence="8" id="KW-1185">Reference proteome</keyword>
<organism evidence="8 9">
    <name type="scientific">Plectus sambesii</name>
    <dbReference type="NCBI Taxonomy" id="2011161"/>
    <lineage>
        <taxon>Eukaryota</taxon>
        <taxon>Metazoa</taxon>
        <taxon>Ecdysozoa</taxon>
        <taxon>Nematoda</taxon>
        <taxon>Chromadorea</taxon>
        <taxon>Plectida</taxon>
        <taxon>Plectina</taxon>
        <taxon>Plectoidea</taxon>
        <taxon>Plectidae</taxon>
        <taxon>Plectus</taxon>
    </lineage>
</organism>
<comment type="subcellular location">
    <subcellularLocation>
        <location evidence="1">Membrane</location>
        <topology evidence="1">Multi-pass membrane protein</topology>
    </subcellularLocation>
</comment>
<evidence type="ECO:0000256" key="2">
    <source>
        <dbReference type="ARBA" id="ARBA00022692"/>
    </source>
</evidence>
<dbReference type="Gene3D" id="2.70.170.10">
    <property type="entry name" value="Neurotransmitter-gated ion-channel ligand-binding domain"/>
    <property type="match status" value="1"/>
</dbReference>
<feature type="domain" description="Neurotransmitter-gated ion-channel transmembrane" evidence="7">
    <location>
        <begin position="248"/>
        <end position="313"/>
    </location>
</feature>
<evidence type="ECO:0000313" key="9">
    <source>
        <dbReference type="WBParaSite" id="PSAMB.scaffold1241size33908.g11933.t1"/>
    </source>
</evidence>
<evidence type="ECO:0000259" key="7">
    <source>
        <dbReference type="Pfam" id="PF02932"/>
    </source>
</evidence>
<dbReference type="WBParaSite" id="PSAMB.scaffold1241size33908.g11933.t1">
    <property type="protein sequence ID" value="PSAMB.scaffold1241size33908.g11933.t1"/>
    <property type="gene ID" value="PSAMB.scaffold1241size33908.g11933"/>
</dbReference>
<keyword evidence="3 5" id="KW-1133">Transmembrane helix</keyword>
<dbReference type="Gene3D" id="1.20.58.390">
    <property type="entry name" value="Neurotransmitter-gated ion-channel transmembrane domain"/>
    <property type="match status" value="1"/>
</dbReference>
<dbReference type="InterPro" id="IPR018000">
    <property type="entry name" value="Neurotransmitter_ion_chnl_CS"/>
</dbReference>
<reference evidence="9" key="1">
    <citation type="submission" date="2022-11" db="UniProtKB">
        <authorList>
            <consortium name="WormBaseParasite"/>
        </authorList>
    </citation>
    <scope>IDENTIFICATION</scope>
</reference>
<dbReference type="PANTHER" id="PTHR18945">
    <property type="entry name" value="NEUROTRANSMITTER GATED ION CHANNEL"/>
    <property type="match status" value="1"/>
</dbReference>
<dbReference type="AlphaFoldDB" id="A0A914UTJ8"/>
<dbReference type="InterPro" id="IPR036734">
    <property type="entry name" value="Neur_chan_lig-bd_sf"/>
</dbReference>
<keyword evidence="5" id="KW-0407">Ion channel</keyword>
<accession>A0A914UTJ8</accession>
<dbReference type="InterPro" id="IPR038050">
    <property type="entry name" value="Neuro_actylchol_rec"/>
</dbReference>
<dbReference type="FunFam" id="2.70.170.10:FF:000027">
    <property type="entry name" value="Ligand-Gated ion Channel"/>
    <property type="match status" value="1"/>
</dbReference>
<keyword evidence="5" id="KW-0813">Transport</keyword>
<dbReference type="CDD" id="cd18989">
    <property type="entry name" value="LGIC_ECD_cation"/>
    <property type="match status" value="1"/>
</dbReference>
<dbReference type="PROSITE" id="PS00236">
    <property type="entry name" value="NEUROTR_ION_CHANNEL"/>
    <property type="match status" value="1"/>
</dbReference>
<comment type="similarity">
    <text evidence="5">Belongs to the ligand-gated ion channel (TC 1.A.9) family.</text>
</comment>
<feature type="transmembrane region" description="Helical" evidence="5">
    <location>
        <begin position="243"/>
        <end position="265"/>
    </location>
</feature>
<keyword evidence="4 5" id="KW-0472">Membrane</keyword>
<feature type="transmembrane region" description="Helical" evidence="5">
    <location>
        <begin position="395"/>
        <end position="413"/>
    </location>
</feature>
<evidence type="ECO:0000256" key="5">
    <source>
        <dbReference type="RuleBase" id="RU000687"/>
    </source>
</evidence>
<keyword evidence="5" id="KW-0406">Ion transport</keyword>
<dbReference type="GO" id="GO:0005230">
    <property type="term" value="F:extracellular ligand-gated monoatomic ion channel activity"/>
    <property type="evidence" value="ECO:0007669"/>
    <property type="project" value="InterPro"/>
</dbReference>
<dbReference type="PROSITE" id="PS51257">
    <property type="entry name" value="PROKAR_LIPOPROTEIN"/>
    <property type="match status" value="1"/>
</dbReference>
<dbReference type="InterPro" id="IPR006201">
    <property type="entry name" value="Neur_channel"/>
</dbReference>
<feature type="chain" id="PRO_5038163416" evidence="5">
    <location>
        <begin position="24"/>
        <end position="414"/>
    </location>
</feature>
<dbReference type="InterPro" id="IPR006029">
    <property type="entry name" value="Neurotrans-gated_channel_TM"/>
</dbReference>
<dbReference type="GO" id="GO:0016020">
    <property type="term" value="C:membrane"/>
    <property type="evidence" value="ECO:0007669"/>
    <property type="project" value="UniProtKB-SubCell"/>
</dbReference>
<protein>
    <submittedName>
        <fullName evidence="9">Neurotransmitter-gated ion-channel ligand-binding domain-containing protein</fullName>
    </submittedName>
</protein>
<dbReference type="InterPro" id="IPR006202">
    <property type="entry name" value="Neur_chan_lig-bd"/>
</dbReference>
<dbReference type="Pfam" id="PF02931">
    <property type="entry name" value="Neur_chan_LBD"/>
    <property type="match status" value="1"/>
</dbReference>
<name>A0A914UTJ8_9BILA</name>
<proteinExistence type="inferred from homology"/>
<sequence>MFHERYRLSGFFVFFVAIPMVCGCNERKVIDTIFRNYSKTVRPVLEQNITLHVEYELRVYSIISVDEPDEFVTFLLWTTRTWKDQYLTWNPKDFDGCTTVKVTVDHIWLPDIYFLNTLDTQSISLTGNDYVDLSYDGEIRQYRKFKAQLSCNMAIGDFPFDTQTCPIIVGLWTYNYSELILHLRYPIVGLASYNGDPDYAPIMANNSEFETVSFTGVEVKSTVGPFTYSELHYSIGLKRRPAYYIYVILIPSYLLTSLCIIGIFTPNSNINERNERVTLGLTTLLSMAVILNIVADQMPKGSEGLPLLGIFVLYEIGVLSAIVPQNPTMDYKRGSPDGSINHVIDRNVERQTAVVLSISSMVQNAIESMKKRLHEDEEKEKRELIWENVFDSLDSVLLVLLLLLNTLISYFLLR</sequence>
<feature type="transmembrane region" description="Helical" evidence="5">
    <location>
        <begin position="277"/>
        <end position="295"/>
    </location>
</feature>
<dbReference type="SUPFAM" id="SSF90112">
    <property type="entry name" value="Neurotransmitter-gated ion-channel transmembrane pore"/>
    <property type="match status" value="1"/>
</dbReference>
<keyword evidence="5" id="KW-0732">Signal</keyword>
<evidence type="ECO:0000313" key="8">
    <source>
        <dbReference type="Proteomes" id="UP000887566"/>
    </source>
</evidence>
<dbReference type="CDD" id="cd19051">
    <property type="entry name" value="LGIC_TM_cation"/>
    <property type="match status" value="1"/>
</dbReference>
<dbReference type="SUPFAM" id="SSF63712">
    <property type="entry name" value="Nicotinic receptor ligand binding domain-like"/>
    <property type="match status" value="1"/>
</dbReference>
<evidence type="ECO:0000256" key="3">
    <source>
        <dbReference type="ARBA" id="ARBA00022989"/>
    </source>
</evidence>
<feature type="transmembrane region" description="Helical" evidence="5">
    <location>
        <begin position="307"/>
        <end position="323"/>
    </location>
</feature>
<keyword evidence="2 5" id="KW-0812">Transmembrane</keyword>